<dbReference type="Proteomes" id="UP000440224">
    <property type="component" value="Unassembled WGS sequence"/>
</dbReference>
<dbReference type="Pfam" id="PF01814">
    <property type="entry name" value="Hemerythrin"/>
    <property type="match status" value="1"/>
</dbReference>
<accession>A0A6N7Q0V5</accession>
<evidence type="ECO:0000313" key="5">
    <source>
        <dbReference type="Proteomes" id="UP000440224"/>
    </source>
</evidence>
<dbReference type="PANTHER" id="PTHR35585">
    <property type="entry name" value="HHE DOMAIN PROTEIN (AFU_ORTHOLOGUE AFUA_4G00730)"/>
    <property type="match status" value="1"/>
</dbReference>
<feature type="compositionally biased region" description="Polar residues" evidence="2">
    <location>
        <begin position="238"/>
        <end position="250"/>
    </location>
</feature>
<feature type="domain" description="Hemerythrin-like" evidence="3">
    <location>
        <begin position="4"/>
        <end position="119"/>
    </location>
</feature>
<evidence type="ECO:0000256" key="2">
    <source>
        <dbReference type="SAM" id="MobiDB-lite"/>
    </source>
</evidence>
<sequence length="304" mass="31952">MKATDLLKQHHREVEELFREIEGAEDEDERASLREELANALAAHTSIEEEIFYPAAMEVLGPSGRIREAFEEHAVADFALYRLMSVSVGDETFSAKLGALKDIVMNHVEEEESELLPQAEGEMEREQLEQLGDRLQSRFTERLAEGHRPILERSLGIAARQVAAQAPGAKKAAAPRKRAPAKRAMPKRAAAPAKRGGAAAKRGGAAAKRGGAAKAAPAKRGAAAAQKRTGGAAAGGASRTQSRKAASTQKAPAARGQGASRTQSQSGGAARGGQSGVRGGQKGMARGGARGQAVTATRKQRARG</sequence>
<evidence type="ECO:0000259" key="3">
    <source>
        <dbReference type="Pfam" id="PF01814"/>
    </source>
</evidence>
<dbReference type="AlphaFoldDB" id="A0A6N7Q0V5"/>
<dbReference type="OrthoDB" id="5512987at2"/>
<name>A0A6N7Q0V5_9BACT</name>
<dbReference type="Gene3D" id="1.20.120.520">
    <property type="entry name" value="nmb1532 protein domain like"/>
    <property type="match status" value="1"/>
</dbReference>
<evidence type="ECO:0000256" key="1">
    <source>
        <dbReference type="SAM" id="Coils"/>
    </source>
</evidence>
<dbReference type="EMBL" id="WJIE01000006">
    <property type="protein sequence ID" value="MRG94591.1"/>
    <property type="molecule type" value="Genomic_DNA"/>
</dbReference>
<comment type="caution">
    <text evidence="4">The sequence shown here is derived from an EMBL/GenBank/DDBJ whole genome shotgun (WGS) entry which is preliminary data.</text>
</comment>
<gene>
    <name evidence="4" type="ORF">GF068_22110</name>
</gene>
<feature type="compositionally biased region" description="Gly residues" evidence="2">
    <location>
        <begin position="269"/>
        <end position="290"/>
    </location>
</feature>
<dbReference type="InterPro" id="IPR012312">
    <property type="entry name" value="Hemerythrin-like"/>
</dbReference>
<proteinExistence type="predicted"/>
<feature type="compositionally biased region" description="Low complexity" evidence="2">
    <location>
        <begin position="187"/>
        <end position="237"/>
    </location>
</feature>
<dbReference type="PANTHER" id="PTHR35585:SF1">
    <property type="entry name" value="HHE DOMAIN PROTEIN (AFU_ORTHOLOGUE AFUA_4G00730)"/>
    <property type="match status" value="1"/>
</dbReference>
<organism evidence="4 5">
    <name type="scientific">Polyangium spumosum</name>
    <dbReference type="NCBI Taxonomy" id="889282"/>
    <lineage>
        <taxon>Bacteria</taxon>
        <taxon>Pseudomonadati</taxon>
        <taxon>Myxococcota</taxon>
        <taxon>Polyangia</taxon>
        <taxon>Polyangiales</taxon>
        <taxon>Polyangiaceae</taxon>
        <taxon>Polyangium</taxon>
    </lineage>
</organism>
<feature type="compositionally biased region" description="Basic residues" evidence="2">
    <location>
        <begin position="173"/>
        <end position="186"/>
    </location>
</feature>
<feature type="region of interest" description="Disordered" evidence="2">
    <location>
        <begin position="165"/>
        <end position="304"/>
    </location>
</feature>
<keyword evidence="1" id="KW-0175">Coiled coil</keyword>
<reference evidence="4 5" key="1">
    <citation type="submission" date="2019-10" db="EMBL/GenBank/DDBJ databases">
        <title>A soil myxobacterium in the family Polyangiaceae.</title>
        <authorList>
            <person name="Li Y."/>
            <person name="Wang J."/>
        </authorList>
    </citation>
    <scope>NUCLEOTIDE SEQUENCE [LARGE SCALE GENOMIC DNA]</scope>
    <source>
        <strain evidence="4 5">DSM 14734</strain>
    </source>
</reference>
<keyword evidence="5" id="KW-1185">Reference proteome</keyword>
<protein>
    <submittedName>
        <fullName evidence="4">Hemerythrin domain-containing protein</fullName>
    </submittedName>
</protein>
<dbReference type="CDD" id="cd12108">
    <property type="entry name" value="Hr-like"/>
    <property type="match status" value="1"/>
</dbReference>
<evidence type="ECO:0000313" key="4">
    <source>
        <dbReference type="EMBL" id="MRG94591.1"/>
    </source>
</evidence>
<dbReference type="RefSeq" id="WP_153821427.1">
    <property type="nucleotide sequence ID" value="NZ_WJIE01000006.1"/>
</dbReference>
<feature type="coiled-coil region" evidence="1">
    <location>
        <begin position="7"/>
        <end position="50"/>
    </location>
</feature>